<dbReference type="InterPro" id="IPR002577">
    <property type="entry name" value="HTH_HxlR"/>
</dbReference>
<keyword evidence="1" id="KW-0805">Transcription regulation</keyword>
<sequence>MSTKSFDAFPGFQVLARGCESRTVLDHVTGRWGTLILLALDQDSKRFSELRRTVDGINEKALAQSLRQLERDGFVDRIASEGYPSRVEYRLTEPGRLITGHLSALVLHLYDDMPRVLAAQEDYDARHPAAP</sequence>
<dbReference type="InterPro" id="IPR036390">
    <property type="entry name" value="WH_DNA-bd_sf"/>
</dbReference>
<dbReference type="PANTHER" id="PTHR33204:SF37">
    <property type="entry name" value="HTH-TYPE TRANSCRIPTIONAL REGULATOR YODB"/>
    <property type="match status" value="1"/>
</dbReference>
<dbReference type="Pfam" id="PF01638">
    <property type="entry name" value="HxlR"/>
    <property type="match status" value="1"/>
</dbReference>
<dbReference type="GO" id="GO:0003677">
    <property type="term" value="F:DNA binding"/>
    <property type="evidence" value="ECO:0007669"/>
    <property type="project" value="UniProtKB-KW"/>
</dbReference>
<evidence type="ECO:0000259" key="4">
    <source>
        <dbReference type="PROSITE" id="PS51118"/>
    </source>
</evidence>
<dbReference type="EMBL" id="FNAD01000018">
    <property type="protein sequence ID" value="SDE32407.1"/>
    <property type="molecule type" value="Genomic_DNA"/>
</dbReference>
<feature type="domain" description="HTH hxlR-type" evidence="4">
    <location>
        <begin position="19"/>
        <end position="117"/>
    </location>
</feature>
<dbReference type="PROSITE" id="PS51118">
    <property type="entry name" value="HTH_HXLR"/>
    <property type="match status" value="1"/>
</dbReference>
<dbReference type="STRING" id="58114.SAMN05216270_11862"/>
<dbReference type="OrthoDB" id="370168at2"/>
<dbReference type="Proteomes" id="UP000198949">
    <property type="component" value="Unassembled WGS sequence"/>
</dbReference>
<dbReference type="SUPFAM" id="SSF46785">
    <property type="entry name" value="Winged helix' DNA-binding domain"/>
    <property type="match status" value="1"/>
</dbReference>
<keyword evidence="6" id="KW-1185">Reference proteome</keyword>
<dbReference type="Gene3D" id="1.10.10.10">
    <property type="entry name" value="Winged helix-like DNA-binding domain superfamily/Winged helix DNA-binding domain"/>
    <property type="match status" value="1"/>
</dbReference>
<dbReference type="AlphaFoldDB" id="A0A1G7BZC3"/>
<accession>A0A1G7BZC3</accession>
<proteinExistence type="predicted"/>
<evidence type="ECO:0000256" key="3">
    <source>
        <dbReference type="ARBA" id="ARBA00023163"/>
    </source>
</evidence>
<evidence type="ECO:0000313" key="5">
    <source>
        <dbReference type="EMBL" id="SDE32407.1"/>
    </source>
</evidence>
<gene>
    <name evidence="5" type="ORF">SAMN05216270_11862</name>
</gene>
<evidence type="ECO:0000256" key="2">
    <source>
        <dbReference type="ARBA" id="ARBA00023125"/>
    </source>
</evidence>
<organism evidence="5 6">
    <name type="scientific">Glycomyces harbinensis</name>
    <dbReference type="NCBI Taxonomy" id="58114"/>
    <lineage>
        <taxon>Bacteria</taxon>
        <taxon>Bacillati</taxon>
        <taxon>Actinomycetota</taxon>
        <taxon>Actinomycetes</taxon>
        <taxon>Glycomycetales</taxon>
        <taxon>Glycomycetaceae</taxon>
        <taxon>Glycomyces</taxon>
    </lineage>
</organism>
<name>A0A1G7BZC3_9ACTN</name>
<keyword evidence="3" id="KW-0804">Transcription</keyword>
<dbReference type="InterPro" id="IPR036388">
    <property type="entry name" value="WH-like_DNA-bd_sf"/>
</dbReference>
<reference evidence="6" key="1">
    <citation type="submission" date="2016-10" db="EMBL/GenBank/DDBJ databases">
        <authorList>
            <person name="Varghese N."/>
            <person name="Submissions S."/>
        </authorList>
    </citation>
    <scope>NUCLEOTIDE SEQUENCE [LARGE SCALE GENOMIC DNA]</scope>
    <source>
        <strain evidence="6">CGMCC 4.3516</strain>
    </source>
</reference>
<protein>
    <submittedName>
        <fullName evidence="5">Transcriptional regulator, HxlR family</fullName>
    </submittedName>
</protein>
<dbReference type="PANTHER" id="PTHR33204">
    <property type="entry name" value="TRANSCRIPTIONAL REGULATOR, MARR FAMILY"/>
    <property type="match status" value="1"/>
</dbReference>
<evidence type="ECO:0000313" key="6">
    <source>
        <dbReference type="Proteomes" id="UP000198949"/>
    </source>
</evidence>
<dbReference type="RefSeq" id="WP_091039905.1">
    <property type="nucleotide sequence ID" value="NZ_FNAD01000018.1"/>
</dbReference>
<evidence type="ECO:0000256" key="1">
    <source>
        <dbReference type="ARBA" id="ARBA00023015"/>
    </source>
</evidence>
<keyword evidence="2" id="KW-0238">DNA-binding</keyword>